<gene>
    <name evidence="2" type="ORF">C0V82_10980</name>
</gene>
<proteinExistence type="predicted"/>
<dbReference type="KEGG" id="ncb:C0V82_10980"/>
<feature type="region of interest" description="Disordered" evidence="1">
    <location>
        <begin position="84"/>
        <end position="131"/>
    </location>
</feature>
<feature type="compositionally biased region" description="Basic and acidic residues" evidence="1">
    <location>
        <begin position="84"/>
        <end position="103"/>
    </location>
</feature>
<evidence type="ECO:0000313" key="3">
    <source>
        <dbReference type="Proteomes" id="UP000234752"/>
    </source>
</evidence>
<dbReference type="OrthoDB" id="7365139at2"/>
<dbReference type="EMBL" id="CP025611">
    <property type="protein sequence ID" value="AUN30706.1"/>
    <property type="molecule type" value="Genomic_DNA"/>
</dbReference>
<dbReference type="AlphaFoldDB" id="A0A2K9NDW2"/>
<protein>
    <submittedName>
        <fullName evidence="2">Uncharacterized protein</fullName>
    </submittedName>
</protein>
<keyword evidence="3" id="KW-1185">Reference proteome</keyword>
<dbReference type="RefSeq" id="WP_054168611.1">
    <property type="nucleotide sequence ID" value="NZ_BMGN01000002.1"/>
</dbReference>
<evidence type="ECO:0000256" key="1">
    <source>
        <dbReference type="SAM" id="MobiDB-lite"/>
    </source>
</evidence>
<reference evidence="2 3" key="1">
    <citation type="submission" date="2017-12" db="EMBL/GenBank/DDBJ databases">
        <title>Genomes of bacteria within cyanobacterial aggregates.</title>
        <authorList>
            <person name="Cai H."/>
        </authorList>
    </citation>
    <scope>NUCLEOTIDE SEQUENCE [LARGE SCALE GENOMIC DNA]</scope>
    <source>
        <strain evidence="2 3">TH16</strain>
    </source>
</reference>
<accession>A0A2K9NDW2</accession>
<sequence length="131" mass="14921">MLHRRVVDQGRDTMRIMLEAGLLALCAVLFLLMTAIAVKAQTAQPQPAQAKEQPPMEEEIIVNGRRNEPSFQEEWENHRKEYDRLRKIFGDPDAPNRRLDRMTDTPNPDGGKSVMRSPSSDTVQGRPSRPN</sequence>
<organism evidence="2 3">
    <name type="scientific">Niveispirillum cyanobacteriorum</name>
    <dbReference type="NCBI Taxonomy" id="1612173"/>
    <lineage>
        <taxon>Bacteria</taxon>
        <taxon>Pseudomonadati</taxon>
        <taxon>Pseudomonadota</taxon>
        <taxon>Alphaproteobacteria</taxon>
        <taxon>Rhodospirillales</taxon>
        <taxon>Azospirillaceae</taxon>
        <taxon>Niveispirillum</taxon>
    </lineage>
</organism>
<dbReference type="Proteomes" id="UP000234752">
    <property type="component" value="Chromosome eg_1"/>
</dbReference>
<feature type="compositionally biased region" description="Polar residues" evidence="1">
    <location>
        <begin position="116"/>
        <end position="131"/>
    </location>
</feature>
<evidence type="ECO:0000313" key="2">
    <source>
        <dbReference type="EMBL" id="AUN30706.1"/>
    </source>
</evidence>
<name>A0A2K9NDW2_9PROT</name>